<name>A0A3R7JWR7_9STRA</name>
<evidence type="ECO:0000256" key="1">
    <source>
        <dbReference type="SAM" id="MobiDB-lite"/>
    </source>
</evidence>
<reference evidence="2" key="1">
    <citation type="journal article" date="2015" name="Genom Data">
        <title>Genome sequences of six Phytophthora species associated with forests in New Zealand.</title>
        <authorList>
            <person name="Studholme D.J."/>
            <person name="McDougal R.L."/>
            <person name="Sambles C."/>
            <person name="Hansen E."/>
            <person name="Hardy G."/>
            <person name="Grant M."/>
            <person name="Ganley R.J."/>
            <person name="Williams N.M."/>
        </authorList>
    </citation>
    <scope>NUCLEOTIDE SEQUENCE</scope>
    <source>
        <strain evidence="2">NZFS 2646</strain>
        <strain evidence="3">NZFS 3630</strain>
    </source>
</reference>
<evidence type="ECO:0000313" key="3">
    <source>
        <dbReference type="EMBL" id="KAG2520350.1"/>
    </source>
</evidence>
<protein>
    <submittedName>
        <fullName evidence="5">Uncharacterized protein</fullName>
    </submittedName>
</protein>
<reference evidence="6 7" key="2">
    <citation type="submission" date="2018-07" db="EMBL/GenBank/DDBJ databases">
        <title>Genome sequencing of oomycete isolates from Chile give support for New Zealand origin for Phytophthora kernoviae and make available the first Nothophytophthora sp. genome.</title>
        <authorList>
            <person name="Studholme D.J."/>
            <person name="Sanfuentes E."/>
            <person name="Panda P."/>
            <person name="Hill R."/>
            <person name="Sambles C."/>
            <person name="Grant M."/>
            <person name="Williams N.M."/>
            <person name="Mcdougal R.L."/>
        </authorList>
    </citation>
    <scope>NUCLEOTIDE SEQUENCE [LARGE SCALE GENOMIC DNA]</scope>
    <source>
        <strain evidence="4">Chile2</strain>
        <strain evidence="5">Chile4</strain>
    </source>
</reference>
<reference evidence="2" key="3">
    <citation type="submission" date="2020-06" db="EMBL/GenBank/DDBJ databases">
        <authorList>
            <person name="Studholme D.J."/>
        </authorList>
    </citation>
    <scope>NUCLEOTIDE SEQUENCE</scope>
    <source>
        <strain evidence="2">NZFS 2646</strain>
        <strain evidence="3">NZFS 3630</strain>
    </source>
</reference>
<evidence type="ECO:0000313" key="5">
    <source>
        <dbReference type="EMBL" id="RLN76665.1"/>
    </source>
</evidence>
<dbReference type="EMBL" id="JPWU03000294">
    <property type="protein sequence ID" value="KAG2520350.1"/>
    <property type="molecule type" value="Genomic_DNA"/>
</dbReference>
<organism evidence="5 6">
    <name type="scientific">Phytophthora kernoviae</name>
    <dbReference type="NCBI Taxonomy" id="325452"/>
    <lineage>
        <taxon>Eukaryota</taxon>
        <taxon>Sar</taxon>
        <taxon>Stramenopiles</taxon>
        <taxon>Oomycota</taxon>
        <taxon>Peronosporomycetes</taxon>
        <taxon>Peronosporales</taxon>
        <taxon>Peronosporaceae</taxon>
        <taxon>Phytophthora</taxon>
    </lineage>
</organism>
<accession>A0A3R7JWR7</accession>
<dbReference type="Proteomes" id="UP000785171">
    <property type="component" value="Unassembled WGS sequence"/>
</dbReference>
<dbReference type="AlphaFoldDB" id="A0A3R7JWR7"/>
<dbReference type="EMBL" id="JPWV03000289">
    <property type="protein sequence ID" value="KAG2519246.1"/>
    <property type="molecule type" value="Genomic_DNA"/>
</dbReference>
<feature type="compositionally biased region" description="Basic residues" evidence="1">
    <location>
        <begin position="16"/>
        <end position="37"/>
    </location>
</feature>
<gene>
    <name evidence="4" type="ORF">BBI17_007321</name>
    <name evidence="5" type="ORF">BBO99_00007366</name>
    <name evidence="2" type="ORF">JM16_007235</name>
    <name evidence="3" type="ORF">JM18_006864</name>
</gene>
<dbReference type="Proteomes" id="UP000285624">
    <property type="component" value="Unassembled WGS sequence"/>
</dbReference>
<dbReference type="EMBL" id="MAYM02001295">
    <property type="protein sequence ID" value="RLN21024.1"/>
    <property type="molecule type" value="Genomic_DNA"/>
</dbReference>
<keyword evidence="6" id="KW-1185">Reference proteome</keyword>
<evidence type="ECO:0000313" key="4">
    <source>
        <dbReference type="EMBL" id="RLN21024.1"/>
    </source>
</evidence>
<dbReference type="Proteomes" id="UP000792063">
    <property type="component" value="Unassembled WGS sequence"/>
</dbReference>
<dbReference type="EMBL" id="MBDN02000300">
    <property type="protein sequence ID" value="RLN76665.1"/>
    <property type="molecule type" value="Genomic_DNA"/>
</dbReference>
<sequence length="253" mass="29339">MGVQPEVFPLRIQRSLPRHAKQSPRGLSKRSSFRRHSHPEPIELPEDVLALKMKILETHPAKMTRFSISHLRHVAIPPVLIPDTLNDRRAIRTVVSGKSVPLTRGMWCNCKRKTKHLDMIDEYVTYRAPAFALFNLARWALEKSPLRFKTRPSTQKRPQEDPSATLLPQEAQQLKMQILKAHPEPLMRFSMSRMRHIVAQPPVEIPAELRRKNLVSSRVSGHSVPLTRSMWDNKKKQYKKRQLDIIGEGVHYQ</sequence>
<proteinExistence type="predicted"/>
<dbReference type="Proteomes" id="UP000285883">
    <property type="component" value="Unassembled WGS sequence"/>
</dbReference>
<feature type="region of interest" description="Disordered" evidence="1">
    <location>
        <begin position="12"/>
        <end position="39"/>
    </location>
</feature>
<evidence type="ECO:0000313" key="7">
    <source>
        <dbReference type="Proteomes" id="UP000285883"/>
    </source>
</evidence>
<comment type="caution">
    <text evidence="5">The sequence shown here is derived from an EMBL/GenBank/DDBJ whole genome shotgun (WGS) entry which is preliminary data.</text>
</comment>
<evidence type="ECO:0000313" key="2">
    <source>
        <dbReference type="EMBL" id="KAG2519246.1"/>
    </source>
</evidence>
<evidence type="ECO:0000313" key="6">
    <source>
        <dbReference type="Proteomes" id="UP000285624"/>
    </source>
</evidence>